<protein>
    <recommendedName>
        <fullName evidence="2">Cyclin-dependent kinase inhibitor domain-containing protein</fullName>
    </recommendedName>
</protein>
<feature type="region of interest" description="Disordered" evidence="1">
    <location>
        <begin position="1"/>
        <end position="56"/>
    </location>
</feature>
<feature type="region of interest" description="Disordered" evidence="1">
    <location>
        <begin position="329"/>
        <end position="349"/>
    </location>
</feature>
<feature type="compositionally biased region" description="Polar residues" evidence="1">
    <location>
        <begin position="233"/>
        <end position="246"/>
    </location>
</feature>
<dbReference type="Proteomes" id="UP000708208">
    <property type="component" value="Unassembled WGS sequence"/>
</dbReference>
<dbReference type="GO" id="GO:0005634">
    <property type="term" value="C:nucleus"/>
    <property type="evidence" value="ECO:0007669"/>
    <property type="project" value="InterPro"/>
</dbReference>
<dbReference type="OrthoDB" id="9940972at2759"/>
<dbReference type="Pfam" id="PF02234">
    <property type="entry name" value="CDI"/>
    <property type="match status" value="1"/>
</dbReference>
<feature type="compositionally biased region" description="Low complexity" evidence="1">
    <location>
        <begin position="255"/>
        <end position="265"/>
    </location>
</feature>
<evidence type="ECO:0000259" key="2">
    <source>
        <dbReference type="Pfam" id="PF02234"/>
    </source>
</evidence>
<keyword evidence="4" id="KW-1185">Reference proteome</keyword>
<dbReference type="PANTHER" id="PTHR10265">
    <property type="entry name" value="CYCLIN-DEPENDENT KINASE INHIBITOR 1"/>
    <property type="match status" value="1"/>
</dbReference>
<dbReference type="GO" id="GO:0051726">
    <property type="term" value="P:regulation of cell cycle"/>
    <property type="evidence" value="ECO:0007669"/>
    <property type="project" value="InterPro"/>
</dbReference>
<evidence type="ECO:0000256" key="1">
    <source>
        <dbReference type="SAM" id="MobiDB-lite"/>
    </source>
</evidence>
<dbReference type="EMBL" id="CAJVCH010120115">
    <property type="protein sequence ID" value="CAG7725301.1"/>
    <property type="molecule type" value="Genomic_DNA"/>
</dbReference>
<proteinExistence type="predicted"/>
<sequence length="349" mass="37430">MSARVCSPPMDLSRNSDIIPSCPSSSSMGTNSLPTSATMPPTHSAFYPNSMSSSSTSSASTVVELTAKRNVSRNLFGSPDPRSAQFARDKIKEIKKADTKRWNFDFDKELPLDGRYKWEPVTTELSKEGPEKMSSVPAAYACHRLPFISSSSGSTSQIVRSTSSISSSSSRSTSNLEGLYYTPATTTATKSQPENREPLLFARPMVVVPPSSLPQSISQVNMKAGPSLVGTEQRGQSTTKSSTAPSDPSLLIPFNSNNNTSSVNRSSSAETVGISTTSASSLPNATTIPKVLSSFKSPEEVESLDKAEDLKCKVQVKSTKQTQISDFMKVRKRKASQQTTTAGEKKAAL</sequence>
<accession>A0A8J2JVH9</accession>
<reference evidence="3" key="1">
    <citation type="submission" date="2021-06" db="EMBL/GenBank/DDBJ databases">
        <authorList>
            <person name="Hodson N. C."/>
            <person name="Mongue J. A."/>
            <person name="Jaron S. K."/>
        </authorList>
    </citation>
    <scope>NUCLEOTIDE SEQUENCE</scope>
</reference>
<name>A0A8J2JVH9_9HEXA</name>
<gene>
    <name evidence="3" type="ORF">AFUS01_LOCUS14266</name>
</gene>
<feature type="domain" description="Cyclin-dependent kinase inhibitor" evidence="2">
    <location>
        <begin position="74"/>
        <end position="121"/>
    </location>
</feature>
<organism evidence="3 4">
    <name type="scientific">Allacma fusca</name>
    <dbReference type="NCBI Taxonomy" id="39272"/>
    <lineage>
        <taxon>Eukaryota</taxon>
        <taxon>Metazoa</taxon>
        <taxon>Ecdysozoa</taxon>
        <taxon>Arthropoda</taxon>
        <taxon>Hexapoda</taxon>
        <taxon>Collembola</taxon>
        <taxon>Symphypleona</taxon>
        <taxon>Sminthuridae</taxon>
        <taxon>Allacma</taxon>
    </lineage>
</organism>
<dbReference type="AlphaFoldDB" id="A0A8J2JVH9"/>
<dbReference type="InterPro" id="IPR003175">
    <property type="entry name" value="CDI_dom"/>
</dbReference>
<evidence type="ECO:0000313" key="3">
    <source>
        <dbReference type="EMBL" id="CAG7725301.1"/>
    </source>
</evidence>
<feature type="compositionally biased region" description="Polar residues" evidence="1">
    <location>
        <begin position="28"/>
        <end position="41"/>
    </location>
</feature>
<dbReference type="GO" id="GO:0004861">
    <property type="term" value="F:cyclin-dependent protein serine/threonine kinase inhibitor activity"/>
    <property type="evidence" value="ECO:0007669"/>
    <property type="project" value="InterPro"/>
</dbReference>
<evidence type="ECO:0000313" key="4">
    <source>
        <dbReference type="Proteomes" id="UP000708208"/>
    </source>
</evidence>
<feature type="compositionally biased region" description="Low complexity" evidence="1">
    <location>
        <begin position="16"/>
        <end position="27"/>
    </location>
</feature>
<feature type="region of interest" description="Disordered" evidence="1">
    <location>
        <begin position="227"/>
        <end position="265"/>
    </location>
</feature>
<dbReference type="PANTHER" id="PTHR10265:SF45">
    <property type="entry name" value="DACAPO"/>
    <property type="match status" value="1"/>
</dbReference>
<comment type="caution">
    <text evidence="3">The sequence shown here is derived from an EMBL/GenBank/DDBJ whole genome shotgun (WGS) entry which is preliminary data.</text>
</comment>